<keyword evidence="2" id="KW-0436">Ligase</keyword>
<evidence type="ECO:0000313" key="2">
    <source>
        <dbReference type="EMBL" id="TNN26485.1"/>
    </source>
</evidence>
<organism evidence="2 3">
    <name type="scientific">Liparis tanakae</name>
    <name type="common">Tanaka's snailfish</name>
    <dbReference type="NCBI Taxonomy" id="230148"/>
    <lineage>
        <taxon>Eukaryota</taxon>
        <taxon>Metazoa</taxon>
        <taxon>Chordata</taxon>
        <taxon>Craniata</taxon>
        <taxon>Vertebrata</taxon>
        <taxon>Euteleostomi</taxon>
        <taxon>Actinopterygii</taxon>
        <taxon>Neopterygii</taxon>
        <taxon>Teleostei</taxon>
        <taxon>Neoteleostei</taxon>
        <taxon>Acanthomorphata</taxon>
        <taxon>Eupercaria</taxon>
        <taxon>Perciformes</taxon>
        <taxon>Cottioidei</taxon>
        <taxon>Cottales</taxon>
        <taxon>Liparidae</taxon>
        <taxon>Liparis</taxon>
    </lineage>
</organism>
<dbReference type="OrthoDB" id="8946775at2759"/>
<dbReference type="EMBL" id="SRLO01010139">
    <property type="protein sequence ID" value="TNN26485.1"/>
    <property type="molecule type" value="Genomic_DNA"/>
</dbReference>
<feature type="region of interest" description="Disordered" evidence="1">
    <location>
        <begin position="1"/>
        <end position="115"/>
    </location>
</feature>
<feature type="compositionally biased region" description="Basic and acidic residues" evidence="1">
    <location>
        <begin position="12"/>
        <end position="28"/>
    </location>
</feature>
<gene>
    <name evidence="2" type="primary">LIG1_2</name>
    <name evidence="2" type="ORF">EYF80_063378</name>
</gene>
<evidence type="ECO:0000256" key="1">
    <source>
        <dbReference type="SAM" id="MobiDB-lite"/>
    </source>
</evidence>
<protein>
    <submittedName>
        <fullName evidence="2">DNA ligase 1</fullName>
    </submittedName>
</protein>
<evidence type="ECO:0000313" key="3">
    <source>
        <dbReference type="Proteomes" id="UP000314294"/>
    </source>
</evidence>
<proteinExistence type="predicted"/>
<dbReference type="AlphaFoldDB" id="A0A4Z2ECM5"/>
<dbReference type="GO" id="GO:0016874">
    <property type="term" value="F:ligase activity"/>
    <property type="evidence" value="ECO:0007669"/>
    <property type="project" value="UniProtKB-KW"/>
</dbReference>
<keyword evidence="3" id="KW-1185">Reference proteome</keyword>
<accession>A0A4Z2ECM5</accession>
<sequence length="138" mass="15376">MQRSIASFFQPKCKDKAVEKKAAHEPLKKPVKSPLKVQNGAREADSPVRKVARRSRQILDSDEDEDEEEEQKPVKEEVASEPRGDKAALDKKEKVTPTYNQVHAGPVPTPTYNQVHAGPVPTPTYNPGACWSCTYSHI</sequence>
<reference evidence="2 3" key="1">
    <citation type="submission" date="2019-03" db="EMBL/GenBank/DDBJ databases">
        <title>First draft genome of Liparis tanakae, snailfish: a comprehensive survey of snailfish specific genes.</title>
        <authorList>
            <person name="Kim W."/>
            <person name="Song I."/>
            <person name="Jeong J.-H."/>
            <person name="Kim D."/>
            <person name="Kim S."/>
            <person name="Ryu S."/>
            <person name="Song J.Y."/>
            <person name="Lee S.K."/>
        </authorList>
    </citation>
    <scope>NUCLEOTIDE SEQUENCE [LARGE SCALE GENOMIC DNA]</scope>
    <source>
        <tissue evidence="2">Muscle</tissue>
    </source>
</reference>
<name>A0A4Z2ECM5_9TELE</name>
<comment type="caution">
    <text evidence="2">The sequence shown here is derived from an EMBL/GenBank/DDBJ whole genome shotgun (WGS) entry which is preliminary data.</text>
</comment>
<feature type="compositionally biased region" description="Acidic residues" evidence="1">
    <location>
        <begin position="60"/>
        <end position="70"/>
    </location>
</feature>
<dbReference type="Proteomes" id="UP000314294">
    <property type="component" value="Unassembled WGS sequence"/>
</dbReference>
<feature type="compositionally biased region" description="Basic and acidic residues" evidence="1">
    <location>
        <begin position="71"/>
        <end position="95"/>
    </location>
</feature>